<evidence type="ECO:0000313" key="3">
    <source>
        <dbReference type="Proteomes" id="UP000316714"/>
    </source>
</evidence>
<organism evidence="2 3">
    <name type="scientific">Posidoniimonas corsicana</name>
    <dbReference type="NCBI Taxonomy" id="1938618"/>
    <lineage>
        <taxon>Bacteria</taxon>
        <taxon>Pseudomonadati</taxon>
        <taxon>Planctomycetota</taxon>
        <taxon>Planctomycetia</taxon>
        <taxon>Pirellulales</taxon>
        <taxon>Lacipirellulaceae</taxon>
        <taxon>Posidoniimonas</taxon>
    </lineage>
</organism>
<feature type="chain" id="PRO_5022728482" description="Autotransporter-associated beta strand repeat protein" evidence="1">
    <location>
        <begin position="24"/>
        <end position="1012"/>
    </location>
</feature>
<dbReference type="EMBL" id="SIHJ01000003">
    <property type="protein sequence ID" value="TWT32419.1"/>
    <property type="molecule type" value="Genomic_DNA"/>
</dbReference>
<keyword evidence="3" id="KW-1185">Reference proteome</keyword>
<comment type="caution">
    <text evidence="2">The sequence shown here is derived from an EMBL/GenBank/DDBJ whole genome shotgun (WGS) entry which is preliminary data.</text>
</comment>
<accession>A0A5C5V3A6</accession>
<evidence type="ECO:0000313" key="2">
    <source>
        <dbReference type="EMBL" id="TWT32419.1"/>
    </source>
</evidence>
<dbReference type="AlphaFoldDB" id="A0A5C5V3A6"/>
<evidence type="ECO:0000256" key="1">
    <source>
        <dbReference type="SAM" id="SignalP"/>
    </source>
</evidence>
<protein>
    <recommendedName>
        <fullName evidence="4">Autotransporter-associated beta strand repeat protein</fullName>
    </recommendedName>
</protein>
<proteinExistence type="predicted"/>
<dbReference type="RefSeq" id="WP_228714721.1">
    <property type="nucleotide sequence ID" value="NZ_SIHJ01000003.1"/>
</dbReference>
<feature type="signal peptide" evidence="1">
    <location>
        <begin position="1"/>
        <end position="23"/>
    </location>
</feature>
<name>A0A5C5V3A6_9BACT</name>
<dbReference type="PROSITE" id="PS00018">
    <property type="entry name" value="EF_HAND_1"/>
    <property type="match status" value="1"/>
</dbReference>
<gene>
    <name evidence="2" type="ORF">KOR34_41820</name>
</gene>
<reference evidence="2 3" key="1">
    <citation type="submission" date="2019-02" db="EMBL/GenBank/DDBJ databases">
        <title>Deep-cultivation of Planctomycetes and their phenomic and genomic characterization uncovers novel biology.</title>
        <authorList>
            <person name="Wiegand S."/>
            <person name="Jogler M."/>
            <person name="Boedeker C."/>
            <person name="Pinto D."/>
            <person name="Vollmers J."/>
            <person name="Rivas-Marin E."/>
            <person name="Kohn T."/>
            <person name="Peeters S.H."/>
            <person name="Heuer A."/>
            <person name="Rast P."/>
            <person name="Oberbeckmann S."/>
            <person name="Bunk B."/>
            <person name="Jeske O."/>
            <person name="Meyerdierks A."/>
            <person name="Storesund J.E."/>
            <person name="Kallscheuer N."/>
            <person name="Luecker S."/>
            <person name="Lage O.M."/>
            <person name="Pohl T."/>
            <person name="Merkel B.J."/>
            <person name="Hornburger P."/>
            <person name="Mueller R.-W."/>
            <person name="Bruemmer F."/>
            <person name="Labrenz M."/>
            <person name="Spormann A.M."/>
            <person name="Op Den Camp H."/>
            <person name="Overmann J."/>
            <person name="Amann R."/>
            <person name="Jetten M.S.M."/>
            <person name="Mascher T."/>
            <person name="Medema M.H."/>
            <person name="Devos D.P."/>
            <person name="Kaster A.-K."/>
            <person name="Ovreas L."/>
            <person name="Rohde M."/>
            <person name="Galperin M.Y."/>
            <person name="Jogler C."/>
        </authorList>
    </citation>
    <scope>NUCLEOTIDE SEQUENCE [LARGE SCALE GENOMIC DNA]</scope>
    <source>
        <strain evidence="2 3">KOR34</strain>
    </source>
</reference>
<dbReference type="Proteomes" id="UP000316714">
    <property type="component" value="Unassembled WGS sequence"/>
</dbReference>
<evidence type="ECO:0008006" key="4">
    <source>
        <dbReference type="Google" id="ProtNLM"/>
    </source>
</evidence>
<sequence length="1012" mass="104987" precursor="true">MPPRVLQVVVLAAALLSTPLAEAEVLIADTTLTEDLVVPAGETGVLGGTVYLQGHTIESFGSLLPREGDFPVALRGPGTVALKSHGGGWVQPTYNSSLRLRAGVELIGESGAQFMSPNTVNQGVIAAEGDGFGASFRVTPLNLVNEGVIEARDGGRLEIADADVILHRLGGVMRAQPGGLLRLQFDPITSLDDLGPIENLGGMVSLWGQIDNAGRTLNLTGGQWELYGASVSGGVVNAPNSPLVIYESTLADVVVNGDVDSPQYSNVRLEGDLTINGQWTSAWAIDVRGDHTIDGAGVIRSAFGSGWFDVDGSLTIGAGVKLLAESGAAHRLLYGEYNLRGVAEADGGVIFPSSTATVNNDGQMIARNGGVIYSVDSRFRSNPHTTINNLAGGEIRAEQGGVIGFYNHILNDGAIVIDGGEALIGDYDVDGTGTVTITNSLILGDSVTLAELHQAPRGAGSEYGTHRGRIDLEGQTLTLADIEGQRFTLRGGTLAGGVVASADGHPLEARPRLAGVPTTTELDSLQLDADLLVLPGAKVEVHGSVTGEGRFGVDGGVLRLEPPRNQPGLREMIARSDLRSGAVELAGTLFNTGQTTALAAGVDWQMAILRTNGVVGGRLEGEPGARLTIVDGYGSFSGQATFADNVTLALPVSIGDTTMAVRGGLTLDGATVTIGVPNGSEFGDGRLEFAEPQVLAGVGEVVFNRIDNYQEGHPYPRVNMLHISPGQSTNSGLTVEQGITVRTDAGDGYVGGRYFYQLDPEPALLTNYGRFVAQHGHTLSIFTSDFQQHGVLRAEAGSLLRVVDEDLVNQRRLETTGGQIEVTGELALADSSVLMLELALDQLATSGAAVVVGGAAELGGRLKITSPDERWIPQAGDAFTLLSAAGGLSGAFASQSLPMLADGLYWQVGVGANDLQLSVQAGALTGDYNSDGVVDAADYTVWRDNVGLPIGLPNEVATSGQVTIEDLAAWRENYGVAAASAAVGAPAPASSALLAVLAACCVRGRSPPARWE</sequence>
<dbReference type="InterPro" id="IPR018247">
    <property type="entry name" value="EF_Hand_1_Ca_BS"/>
</dbReference>
<keyword evidence="1" id="KW-0732">Signal</keyword>